<evidence type="ECO:0000256" key="8">
    <source>
        <dbReference type="ARBA" id="ARBA00022840"/>
    </source>
</evidence>
<dbReference type="PROSITE" id="PS00633">
    <property type="entry name" value="BROMODOMAIN_1"/>
    <property type="match status" value="1"/>
</dbReference>
<evidence type="ECO:0000259" key="21">
    <source>
        <dbReference type="PROSITE" id="PS51194"/>
    </source>
</evidence>
<dbReference type="CDD" id="cd18793">
    <property type="entry name" value="SF2_C_SNF"/>
    <property type="match status" value="1"/>
</dbReference>
<dbReference type="SMART" id="SM00298">
    <property type="entry name" value="CHROMO"/>
    <property type="match status" value="2"/>
</dbReference>
<feature type="region of interest" description="Disordered" evidence="15">
    <location>
        <begin position="122"/>
        <end position="178"/>
    </location>
</feature>
<keyword evidence="14" id="KW-0238">DNA-binding</keyword>
<dbReference type="Pfam" id="PF00505">
    <property type="entry name" value="HMG_box"/>
    <property type="match status" value="1"/>
</dbReference>
<reference evidence="22" key="1">
    <citation type="submission" date="2021-01" db="EMBL/GenBank/DDBJ databases">
        <authorList>
            <person name="Corre E."/>
            <person name="Pelletier E."/>
            <person name="Niang G."/>
            <person name="Scheremetjew M."/>
            <person name="Finn R."/>
            <person name="Kale V."/>
            <person name="Holt S."/>
            <person name="Cochrane G."/>
            <person name="Meng A."/>
            <person name="Brown T."/>
            <person name="Cohen L."/>
        </authorList>
    </citation>
    <scope>NUCLEOTIDE SEQUENCE</scope>
    <source>
        <strain evidence="22">MM31A-1</strain>
    </source>
</reference>
<evidence type="ECO:0000259" key="18">
    <source>
        <dbReference type="PROSITE" id="PS50118"/>
    </source>
</evidence>
<dbReference type="Gene3D" id="1.20.920.10">
    <property type="entry name" value="Bromodomain-like"/>
    <property type="match status" value="3"/>
</dbReference>
<dbReference type="GO" id="GO:0140658">
    <property type="term" value="F:ATP-dependent chromatin remodeler activity"/>
    <property type="evidence" value="ECO:0007669"/>
    <property type="project" value="TreeGrafter"/>
</dbReference>
<dbReference type="SMART" id="SM00487">
    <property type="entry name" value="DEXDc"/>
    <property type="match status" value="1"/>
</dbReference>
<dbReference type="InterPro" id="IPR018359">
    <property type="entry name" value="Bromodomain_CS"/>
</dbReference>
<dbReference type="Pfam" id="PF00385">
    <property type="entry name" value="Chromo"/>
    <property type="match status" value="1"/>
</dbReference>
<dbReference type="GO" id="GO:0003682">
    <property type="term" value="F:chromatin binding"/>
    <property type="evidence" value="ECO:0007669"/>
    <property type="project" value="TreeGrafter"/>
</dbReference>
<evidence type="ECO:0000256" key="9">
    <source>
        <dbReference type="ARBA" id="ARBA00023015"/>
    </source>
</evidence>
<dbReference type="SMART" id="SM00490">
    <property type="entry name" value="HELICc"/>
    <property type="match status" value="1"/>
</dbReference>
<dbReference type="EMBL" id="HBIO01004864">
    <property type="protein sequence ID" value="CAE0458530.1"/>
    <property type="molecule type" value="Transcribed_RNA"/>
</dbReference>
<keyword evidence="5" id="KW-0863">Zinc-finger</keyword>
<feature type="domain" description="Helicase C-terminal" evidence="21">
    <location>
        <begin position="1599"/>
        <end position="1753"/>
    </location>
</feature>
<dbReference type="InterPro" id="IPR049730">
    <property type="entry name" value="SNF2/RAD54-like_C"/>
</dbReference>
<sequence>MGRARRATTRAVDYGKEQDFSDNDLFEDGHEGDAPERLPTTRRKNKSRKSDIGNASVSASASEAMHPSKVDGYASEDASKYRYSEKGYDPNQPHIRERFAFMPELEADGSKKVELIVGRRLIRDEGAGAGDTSAAAAERKKREKEAGEDGDGPATTRRKKANKKAKKSDDGEDSDTKHHAEYEYLIKYRGISYLHLDWKTASDLESMNKSAKNLYRRYLKKIHNGGDEGLEDPDFDPLFIQPQKIVDEEEHEETVELNDEELVEYEKQQARDNEDSDESDEDEAMDEKAPSLPQESNISNGATSTIQETAADQPIGEPGTLSKEDIVRILNKDGSYYPVVEGSDNAYRDGYVTEPPKKPRASYLFFQGVYRSTYQKRNKGASVGEIMTMLGDTWRSLSDEQQAPFIELAKEEVVEYEKQRQLLEKAQRPNGLWQPIRRCRMVLDRLSKDNFAEVFLEPVDLNDFSDYMEYVDSAMDLSTIRTKLENRKYQGPENFARDMRKVWNNCKVYNQHGSAIWFVADYMSIQFERLYHAWVLEFRDRYIRWAQPSARPWEATCRMTDGKCKTPDDKMVLCDHCDCPMGMSCVTPKLSKLPIGPWHCPDCARKIKKDPGARLLSAVAEHAARRRAELGEIPTKRVNVQKYLVKWAGLGYEHCSWETKEDINDDALIATFYKENDMTTDEPDISVQDIDKTLEKASHLNLENAGGAHEMPELRGKLYSQTRAFQFAKFAMKYPTKLSNECGPITARCLKENISCIVADEETPFMPPLLVGEYDALVPVTEHGLLMNVGEVHGNVAFLGYRQFPDGKKGPAELQGLIKNVGDKIISVGGVSTLNKPFKDVIGLLKKSGEKSHAHMRFLSNQLSNCPGEMTSMGPQGRFAIFKAETQFHNDRRHLLMKRQMESGLDEEPADEVEAEDSDGSAGDESGDDSEEEASVASFEPVSDDEDIVRNRESGRDLDNASSARLKEDPAKVEEKKAVEGVNGNDQSETTKPTDAASEESKGDVEEYTIRQETTRSLSLRLLDADIGYSSDEGGDEDYAYFIDGVDSTFTSSTEACQNKEIAKLPVEAIEEEKKESLTLPAKRNEFNSLGDRTKICAAIILSDKRPDEDDFDNFPYLPSKELRAIEEAEKISSAEEAKQQEEMKPVVLSKTIIEQISSSSDDVIRVWKSAEDAAATLQLSLENIRDVLSGTYNEDIGDEVGGYRWRYAAEDAEVTKIAKAIKENDKGKKAFLEFRDKLYDHEKPHSYKNGNRLRDYQIDGVNWLASCWYKNHCCILADEMGLGKTVQIVAYIEHLNRIEKIQRPFLVVVPLSTVEHWRREFEGWTDLKTCVYHDRQRIWRDVMREYEWYFADRPRTPDFLKFDVLVTTYDTLIGDFDVLGQIPWRVTVVDEAHRLRNQKGKLLECMKELSAKGTLHHGFQSRVLMTGTPLQNNIQELWTLLNFIEPYKFPSLEEFTAHYGNMGSRDQVERLQNKISPFMLRRVKEDVAKDIPAKEETLIDVELTSIQKQYYRAIFEHNHSFLNLGTTRNTAPKLMNIQMELRKCCNHPFLLDGIEQRETEKQHLELLESGALNGKSPEEIQQTLNERAYIDTSGKMVLLDKLLPKLRQEGHKVLIFSQMVKMLDFLGEYCEFRNFNFERLDGRVRGNERQKAIDRFETEEDSFIFMLSTRAGGVGINLTSADTCIIFDSDWNPQNDVQAQARCHRIGQTKQVRIYRLITSRSFETEMFERASKKLGLEQAVLGTFDQDDDSGKPTAREMELLLKKGAYSLMEDDNDEITKSFCADNIDNILAKRTRTRVVEGAKTASWLNKKGIITKSKFSADSKSAELDMDDPNFWEKIMPNFVTPSIMMTKLEELQSQASGAPKKGRRGRKKKVPEKEEKEQEVVEEVKEDENEEAGKKEMEMSKKEEFHITRTHQKNINKFIQDLKSMMDGIFDEMEDDNLQEDDKYTCERLLLTISVKGKLFNEGQRILAKKLLKRLEGDRRRRCRDGDKKTSRYRSVSNREPGTPEVNEKLLIRSSKKRRKKRGARNFEEETPVSSRKRGRKSLSSDNNDFVDNSDSEGEWFGAEEQEEKRGKKEGISMKEAKRRRAWASGKDSAAAAGLTWPSFPREKVGLVLGSLLDKVIKNDEDKGGIFSQPVPREDFPEYYEVIEKPMDYSTMKKKVSCGEYRSAQAMQKDFVLIMANCKTFNAPDSDIVKEARKQVLVRPTLLKEAAMEHKLFLAEDGAVIDIYSDDEEAATNGIGKKRRGRKPGPKPGPKKKKEKLARCNKCEPCIRGDCGECDPCSDKKKFGGTGTLKQSCIHRNCENLQVIKPPKRGRPFKKRKDEIDSKAADTGSEQDSQQSDKPRIRIQVKKGGADDDGGFRIPKRRRKSEDDESEQEDVDGDDLSDGEIEEEPPATKRSKIENGKDKTELYLNVHMFEQERTALDGSFESARIFYNKRGPWKMPSVVKEMTKDVLGATVSIISKMDVYGLFKKAVTEDEAPGYFDIVTSPMDFGTIKEKIESGDYDGDDGISVVFDDFLLVLDNCALYNEDNDVILTEAGRLLSLLPETFAKACVVFRDRLNR</sequence>
<dbReference type="GO" id="GO:0016887">
    <property type="term" value="F:ATP hydrolysis activity"/>
    <property type="evidence" value="ECO:0007669"/>
    <property type="project" value="TreeGrafter"/>
</dbReference>
<feature type="compositionally biased region" description="Acidic residues" evidence="15">
    <location>
        <begin position="2378"/>
        <end position="2400"/>
    </location>
</feature>
<dbReference type="Gene3D" id="3.30.40.10">
    <property type="entry name" value="Zinc/RING finger domain, C3HC4 (zinc finger)"/>
    <property type="match status" value="1"/>
</dbReference>
<evidence type="ECO:0000256" key="1">
    <source>
        <dbReference type="ARBA" id="ARBA00004123"/>
    </source>
</evidence>
<dbReference type="InterPro" id="IPR000953">
    <property type="entry name" value="Chromo/chromo_shadow_dom"/>
</dbReference>
<dbReference type="PROSITE" id="PS50118">
    <property type="entry name" value="HMG_BOX_2"/>
    <property type="match status" value="1"/>
</dbReference>
<feature type="compositionally biased region" description="Polar residues" evidence="15">
    <location>
        <begin position="984"/>
        <end position="993"/>
    </location>
</feature>
<feature type="region of interest" description="Disordered" evidence="15">
    <location>
        <begin position="1985"/>
        <end position="2096"/>
    </location>
</feature>
<dbReference type="PROSITE" id="PS50013">
    <property type="entry name" value="CHROMO_2"/>
    <property type="match status" value="1"/>
</dbReference>
<feature type="region of interest" description="Disordered" evidence="15">
    <location>
        <begin position="902"/>
        <end position="1010"/>
    </location>
</feature>
<feature type="domain" description="CXXC-type" evidence="19">
    <location>
        <begin position="2261"/>
        <end position="2310"/>
    </location>
</feature>
<evidence type="ECO:0000259" key="17">
    <source>
        <dbReference type="PROSITE" id="PS50014"/>
    </source>
</evidence>
<dbReference type="InterPro" id="IPR036427">
    <property type="entry name" value="Bromodomain-like_sf"/>
</dbReference>
<dbReference type="PROSITE" id="PS50014">
    <property type="entry name" value="BROMODOMAIN_2"/>
    <property type="match status" value="3"/>
</dbReference>
<dbReference type="Pfam" id="PF00439">
    <property type="entry name" value="Bromodomain"/>
    <property type="match status" value="3"/>
</dbReference>
<keyword evidence="12 14" id="KW-0539">Nucleus</keyword>
<feature type="compositionally biased region" description="Basic and acidic residues" evidence="15">
    <location>
        <begin position="948"/>
        <end position="979"/>
    </location>
</feature>
<evidence type="ECO:0000256" key="15">
    <source>
        <dbReference type="SAM" id="MobiDB-lite"/>
    </source>
</evidence>
<evidence type="ECO:0000259" key="20">
    <source>
        <dbReference type="PROSITE" id="PS51192"/>
    </source>
</evidence>
<feature type="region of interest" description="Disordered" evidence="15">
    <location>
        <begin position="1858"/>
        <end position="1907"/>
    </location>
</feature>
<evidence type="ECO:0000256" key="2">
    <source>
        <dbReference type="ARBA" id="ARBA00022723"/>
    </source>
</evidence>
<feature type="domain" description="Bromo" evidence="17">
    <location>
        <begin position="2130"/>
        <end position="2200"/>
    </location>
</feature>
<keyword evidence="11" id="KW-0804">Transcription</keyword>
<feature type="compositionally biased region" description="Low complexity" evidence="15">
    <location>
        <begin position="2049"/>
        <end position="2058"/>
    </location>
</feature>
<feature type="compositionally biased region" description="Basic and acidic residues" evidence="15">
    <location>
        <begin position="1898"/>
        <end position="1907"/>
    </location>
</feature>
<dbReference type="Pfam" id="PF00271">
    <property type="entry name" value="Helicase_C"/>
    <property type="match status" value="1"/>
</dbReference>
<dbReference type="InterPro" id="IPR014001">
    <property type="entry name" value="Helicase_ATP-bd"/>
</dbReference>
<dbReference type="PROSITE" id="PS51058">
    <property type="entry name" value="ZF_CXXC"/>
    <property type="match status" value="1"/>
</dbReference>
<dbReference type="Gene3D" id="1.10.10.10">
    <property type="entry name" value="Winged helix-like DNA-binding domain superfamily/Winged helix DNA-binding domain"/>
    <property type="match status" value="1"/>
</dbReference>
<feature type="domain" description="Bromo" evidence="17">
    <location>
        <begin position="2470"/>
        <end position="2543"/>
    </location>
</feature>
<evidence type="ECO:0000259" key="16">
    <source>
        <dbReference type="PROSITE" id="PS50013"/>
    </source>
</evidence>
<feature type="compositionally biased region" description="Basic residues" evidence="15">
    <location>
        <begin position="2247"/>
        <end position="2265"/>
    </location>
</feature>
<gene>
    <name evidence="22" type="ORF">CDEB00056_LOCUS3371</name>
</gene>
<dbReference type="InterPro" id="IPR009071">
    <property type="entry name" value="HMG_box_dom"/>
</dbReference>
<feature type="compositionally biased region" description="Basic and acidic residues" evidence="15">
    <location>
        <begin position="1878"/>
        <end position="1890"/>
    </location>
</feature>
<dbReference type="InterPro" id="IPR023779">
    <property type="entry name" value="Chromodomain_CS"/>
</dbReference>
<organism evidence="22">
    <name type="scientific">Chaetoceros debilis</name>
    <dbReference type="NCBI Taxonomy" id="122233"/>
    <lineage>
        <taxon>Eukaryota</taxon>
        <taxon>Sar</taxon>
        <taxon>Stramenopiles</taxon>
        <taxon>Ochrophyta</taxon>
        <taxon>Bacillariophyta</taxon>
        <taxon>Coscinodiscophyceae</taxon>
        <taxon>Chaetocerotophycidae</taxon>
        <taxon>Chaetocerotales</taxon>
        <taxon>Chaetocerotaceae</taxon>
        <taxon>Chaetoceros</taxon>
    </lineage>
</organism>
<dbReference type="SUPFAM" id="SSF47095">
    <property type="entry name" value="HMG-box"/>
    <property type="match status" value="1"/>
</dbReference>
<proteinExistence type="predicted"/>
<dbReference type="InterPro" id="IPR023780">
    <property type="entry name" value="Chromo_domain"/>
</dbReference>
<feature type="compositionally biased region" description="Basic and acidic residues" evidence="15">
    <location>
        <begin position="1985"/>
        <end position="1997"/>
    </location>
</feature>
<dbReference type="InterPro" id="IPR001487">
    <property type="entry name" value="Bromodomain"/>
</dbReference>
<keyword evidence="4" id="KW-0547">Nucleotide-binding</keyword>
<dbReference type="InterPro" id="IPR036034">
    <property type="entry name" value="PDZ_sf"/>
</dbReference>
<evidence type="ECO:0000256" key="5">
    <source>
        <dbReference type="ARBA" id="ARBA00022771"/>
    </source>
</evidence>
<feature type="domain" description="Helicase ATP-binding" evidence="20">
    <location>
        <begin position="1266"/>
        <end position="1448"/>
    </location>
</feature>
<dbReference type="InterPro" id="IPR027417">
    <property type="entry name" value="P-loop_NTPase"/>
</dbReference>
<evidence type="ECO:0000256" key="11">
    <source>
        <dbReference type="ARBA" id="ARBA00023163"/>
    </source>
</evidence>
<feature type="DNA-binding region" description="HMG box" evidence="14">
    <location>
        <begin position="356"/>
        <end position="424"/>
    </location>
</feature>
<dbReference type="SUPFAM" id="SSF54160">
    <property type="entry name" value="Chromo domain-like"/>
    <property type="match status" value="2"/>
</dbReference>
<evidence type="ECO:0000256" key="13">
    <source>
        <dbReference type="PROSITE-ProRule" id="PRU00035"/>
    </source>
</evidence>
<feature type="compositionally biased region" description="Acidic residues" evidence="15">
    <location>
        <begin position="925"/>
        <end position="934"/>
    </location>
</feature>
<protein>
    <submittedName>
        <fullName evidence="22">Uncharacterized protein</fullName>
    </submittedName>
</protein>
<feature type="compositionally biased region" description="Basic residues" evidence="15">
    <location>
        <begin position="1867"/>
        <end position="1877"/>
    </location>
</feature>
<dbReference type="GO" id="GO:0003677">
    <property type="term" value="F:DNA binding"/>
    <property type="evidence" value="ECO:0007669"/>
    <property type="project" value="UniProtKB-UniRule"/>
</dbReference>
<name>A0A7S3V5T8_9STRA</name>
<dbReference type="InterPro" id="IPR016197">
    <property type="entry name" value="Chromo-like_dom_sf"/>
</dbReference>
<dbReference type="CDD" id="cd00084">
    <property type="entry name" value="HMG-box_SF"/>
    <property type="match status" value="1"/>
</dbReference>
<evidence type="ECO:0000256" key="7">
    <source>
        <dbReference type="ARBA" id="ARBA00022833"/>
    </source>
</evidence>
<evidence type="ECO:0000259" key="19">
    <source>
        <dbReference type="PROSITE" id="PS51058"/>
    </source>
</evidence>
<dbReference type="GO" id="GO:0005634">
    <property type="term" value="C:nucleus"/>
    <property type="evidence" value="ECO:0007669"/>
    <property type="project" value="UniProtKB-SubCell"/>
</dbReference>
<feature type="region of interest" description="Disordered" evidence="15">
    <location>
        <begin position="1"/>
        <end position="76"/>
    </location>
</feature>
<keyword evidence="10 13" id="KW-0103">Bromodomain</keyword>
<evidence type="ECO:0000313" key="22">
    <source>
        <dbReference type="EMBL" id="CAE0458530.1"/>
    </source>
</evidence>
<keyword evidence="3" id="KW-0677">Repeat</keyword>
<feature type="compositionally biased region" description="Basic and acidic residues" evidence="15">
    <location>
        <begin position="137"/>
        <end position="147"/>
    </location>
</feature>
<keyword evidence="8" id="KW-0067">ATP-binding</keyword>
<dbReference type="SMART" id="SM00297">
    <property type="entry name" value="BROMO"/>
    <property type="match status" value="3"/>
</dbReference>
<feature type="region of interest" description="Disordered" evidence="15">
    <location>
        <begin position="266"/>
        <end position="299"/>
    </location>
</feature>
<dbReference type="CDD" id="cd00136">
    <property type="entry name" value="PDZ_canonical"/>
    <property type="match status" value="1"/>
</dbReference>
<dbReference type="InterPro" id="IPR001650">
    <property type="entry name" value="Helicase_C-like"/>
</dbReference>
<feature type="region of interest" description="Disordered" evidence="15">
    <location>
        <begin position="2316"/>
        <end position="2410"/>
    </location>
</feature>
<dbReference type="PROSITE" id="PS51194">
    <property type="entry name" value="HELICASE_CTER"/>
    <property type="match status" value="1"/>
</dbReference>
<dbReference type="PROSITE" id="PS00598">
    <property type="entry name" value="CHROMO_1"/>
    <property type="match status" value="1"/>
</dbReference>
<keyword evidence="2" id="KW-0479">Metal-binding</keyword>
<dbReference type="PANTHER" id="PTHR45623">
    <property type="entry name" value="CHROMODOMAIN-HELICASE-DNA-BINDING PROTEIN 3-RELATED-RELATED"/>
    <property type="match status" value="1"/>
</dbReference>
<feature type="region of interest" description="Disordered" evidence="15">
    <location>
        <begin position="2243"/>
        <end position="2265"/>
    </location>
</feature>
<dbReference type="Gene3D" id="2.40.50.40">
    <property type="match status" value="2"/>
</dbReference>
<dbReference type="GO" id="GO:0008270">
    <property type="term" value="F:zinc ion binding"/>
    <property type="evidence" value="ECO:0007669"/>
    <property type="project" value="UniProtKB-KW"/>
</dbReference>
<feature type="compositionally biased region" description="Basic residues" evidence="15">
    <location>
        <begin position="2317"/>
        <end position="2326"/>
    </location>
</feature>
<dbReference type="PANTHER" id="PTHR45623:SF11">
    <property type="entry name" value="KISMET, ISOFORM C"/>
    <property type="match status" value="1"/>
</dbReference>
<dbReference type="InterPro" id="IPR036388">
    <property type="entry name" value="WH-like_DNA-bd_sf"/>
</dbReference>
<keyword evidence="6" id="KW-0378">Hydrolase</keyword>
<feature type="domain" description="Chromo" evidence="16">
    <location>
        <begin position="622"/>
        <end position="684"/>
    </location>
</feature>
<feature type="compositionally biased region" description="Acidic residues" evidence="15">
    <location>
        <begin position="2059"/>
        <end position="2073"/>
    </location>
</feature>
<feature type="compositionally biased region" description="Basic residues" evidence="15">
    <location>
        <begin position="2021"/>
        <end position="2031"/>
    </location>
</feature>
<dbReference type="PRINTS" id="PR00503">
    <property type="entry name" value="BROMODOMAIN"/>
</dbReference>
<feature type="compositionally biased region" description="Basic and acidic residues" evidence="15">
    <location>
        <begin position="999"/>
        <end position="1010"/>
    </location>
</feature>
<feature type="domain" description="Bromo" evidence="17">
    <location>
        <begin position="447"/>
        <end position="517"/>
    </location>
</feature>
<dbReference type="SUPFAM" id="SSF47370">
    <property type="entry name" value="Bromodomain"/>
    <property type="match status" value="3"/>
</dbReference>
<evidence type="ECO:0000256" key="4">
    <source>
        <dbReference type="ARBA" id="ARBA00022741"/>
    </source>
</evidence>
<dbReference type="Pfam" id="PF00176">
    <property type="entry name" value="SNF2-rel_dom"/>
    <property type="match status" value="1"/>
</dbReference>
<dbReference type="PROSITE" id="PS51192">
    <property type="entry name" value="HELICASE_ATP_BIND_1"/>
    <property type="match status" value="1"/>
</dbReference>
<dbReference type="GO" id="GO:0005524">
    <property type="term" value="F:ATP binding"/>
    <property type="evidence" value="ECO:0007669"/>
    <property type="project" value="UniProtKB-KW"/>
</dbReference>
<evidence type="ECO:0000256" key="14">
    <source>
        <dbReference type="PROSITE-ProRule" id="PRU00267"/>
    </source>
</evidence>
<dbReference type="CDD" id="cd04369">
    <property type="entry name" value="Bromodomain"/>
    <property type="match status" value="3"/>
</dbReference>
<accession>A0A7S3V5T8</accession>
<dbReference type="Gene3D" id="1.10.30.10">
    <property type="entry name" value="High mobility group box domain"/>
    <property type="match status" value="1"/>
</dbReference>
<keyword evidence="7" id="KW-0862">Zinc</keyword>
<feature type="domain" description="HMG box" evidence="18">
    <location>
        <begin position="356"/>
        <end position="424"/>
    </location>
</feature>
<dbReference type="SUPFAM" id="SSF52540">
    <property type="entry name" value="P-loop containing nucleoside triphosphate hydrolases"/>
    <property type="match status" value="2"/>
</dbReference>
<dbReference type="SUPFAM" id="SSF50156">
    <property type="entry name" value="PDZ domain-like"/>
    <property type="match status" value="1"/>
</dbReference>
<dbReference type="InterPro" id="IPR013083">
    <property type="entry name" value="Znf_RING/FYVE/PHD"/>
</dbReference>
<dbReference type="InterPro" id="IPR036910">
    <property type="entry name" value="HMG_box_dom_sf"/>
</dbReference>
<keyword evidence="9" id="KW-0805">Transcription regulation</keyword>
<dbReference type="InterPro" id="IPR000330">
    <property type="entry name" value="SNF2_N"/>
</dbReference>
<dbReference type="Gene3D" id="3.40.50.10810">
    <property type="entry name" value="Tandem AAA-ATPase domain"/>
    <property type="match status" value="1"/>
</dbReference>
<evidence type="ECO:0000256" key="6">
    <source>
        <dbReference type="ARBA" id="ARBA00022801"/>
    </source>
</evidence>
<dbReference type="InterPro" id="IPR002857">
    <property type="entry name" value="Znf_CXXC"/>
</dbReference>
<dbReference type="SMART" id="SM00398">
    <property type="entry name" value="HMG"/>
    <property type="match status" value="1"/>
</dbReference>
<feature type="compositionally biased region" description="Acidic residues" evidence="15">
    <location>
        <begin position="274"/>
        <end position="285"/>
    </location>
</feature>
<evidence type="ECO:0000256" key="10">
    <source>
        <dbReference type="ARBA" id="ARBA00023117"/>
    </source>
</evidence>
<dbReference type="GO" id="GO:0000785">
    <property type="term" value="C:chromatin"/>
    <property type="evidence" value="ECO:0007669"/>
    <property type="project" value="TreeGrafter"/>
</dbReference>
<evidence type="ECO:0000256" key="3">
    <source>
        <dbReference type="ARBA" id="ARBA00022737"/>
    </source>
</evidence>
<dbReference type="InterPro" id="IPR038718">
    <property type="entry name" value="SNF2-like_sf"/>
</dbReference>
<dbReference type="Pfam" id="PF02008">
    <property type="entry name" value="zf-CXXC"/>
    <property type="match status" value="1"/>
</dbReference>
<feature type="compositionally biased region" description="Basic residues" evidence="15">
    <location>
        <begin position="156"/>
        <end position="166"/>
    </location>
</feature>
<evidence type="ECO:0000256" key="12">
    <source>
        <dbReference type="ARBA" id="ARBA00023242"/>
    </source>
</evidence>
<comment type="subcellular location">
    <subcellularLocation>
        <location evidence="1">Nucleus</location>
    </subcellularLocation>
</comment>
<feature type="compositionally biased region" description="Basic and acidic residues" evidence="15">
    <location>
        <begin position="2074"/>
        <end position="2087"/>
    </location>
</feature>
<dbReference type="GO" id="GO:0042393">
    <property type="term" value="F:histone binding"/>
    <property type="evidence" value="ECO:0007669"/>
    <property type="project" value="TreeGrafter"/>
</dbReference>
<feature type="compositionally biased region" description="Acidic residues" evidence="15">
    <location>
        <begin position="904"/>
        <end position="919"/>
    </location>
</feature>
<feature type="compositionally biased region" description="Basic and acidic residues" evidence="15">
    <location>
        <begin position="27"/>
        <end position="36"/>
    </location>
</feature>
<dbReference type="Gene3D" id="3.40.50.300">
    <property type="entry name" value="P-loop containing nucleotide triphosphate hydrolases"/>
    <property type="match status" value="1"/>
</dbReference>